<dbReference type="RefSeq" id="WP_214394000.1">
    <property type="nucleotide sequence ID" value="NZ_JAFLWW010000019.1"/>
</dbReference>
<dbReference type="InterPro" id="IPR008948">
    <property type="entry name" value="L-Aspartase-like"/>
</dbReference>
<name>A0A9X1AIS3_9HYPH</name>
<organism evidence="1 2">
    <name type="scientific">Aminobacter anthyllidis</name>
    <dbReference type="NCBI Taxonomy" id="1035067"/>
    <lineage>
        <taxon>Bacteria</taxon>
        <taxon>Pseudomonadati</taxon>
        <taxon>Pseudomonadota</taxon>
        <taxon>Alphaproteobacteria</taxon>
        <taxon>Hyphomicrobiales</taxon>
        <taxon>Phyllobacteriaceae</taxon>
        <taxon>Aminobacter</taxon>
    </lineage>
</organism>
<dbReference type="InterPro" id="IPR001106">
    <property type="entry name" value="Aromatic_Lyase"/>
</dbReference>
<gene>
    <name evidence="1" type="ORF">J1C56_32300</name>
</gene>
<proteinExistence type="predicted"/>
<dbReference type="EMBL" id="JAFLWW010000019">
    <property type="protein sequence ID" value="MBT1160213.1"/>
    <property type="molecule type" value="Genomic_DNA"/>
</dbReference>
<dbReference type="SUPFAM" id="SSF48557">
    <property type="entry name" value="L-aspartase-like"/>
    <property type="match status" value="1"/>
</dbReference>
<sequence>MITIDASPTWQDIARIGDGETLALAPAAWERVAFANRIVARIVENGIRAYGVNTGVGALSNTVVEPALLQRLSRNIIFSHACGVGDLLPERSIRAIIASQVANFAHGHSGVRPEVVLNLLSFLERNCIPEVPSRGSAGYLTHNAHIALVLIGEGRACVAGRRMNGGDALAAIGIEPLVLGAKEGLSLVNGTACATGLLCVALARVERLLRWANAAAALTLEAAGGQMAAFDEQVLAMRPSPGIEAVGATLRGLLEGSGLIEAARGQRTQDALSLRAIPHVHGAALEVMERSAQLVDRELASVTDNPAVSGTLENPLVFSEAHAVAPALGQAADSLTIALAQVAAMSERRIDRLVNPLVNDLPAFLASEGGCNSGFMIAQYTAASLSNVNRRLAAPAATDGGVTSGLQEDFLAHPTVAANKLLAVIDNAEYILAIELMAAAQAHDFLAGKKGRAPRTDAIYRTVREHVAHYADDRPLSWDMETLRDFIRSADAPNRLTSRYALLEPLQAKRPPPA</sequence>
<keyword evidence="2" id="KW-1185">Reference proteome</keyword>
<dbReference type="InterPro" id="IPR024083">
    <property type="entry name" value="Fumarase/histidase_N"/>
</dbReference>
<protein>
    <submittedName>
        <fullName evidence="1">Histidine ammonia-lyase</fullName>
    </submittedName>
</protein>
<evidence type="ECO:0000313" key="1">
    <source>
        <dbReference type="EMBL" id="MBT1160213.1"/>
    </source>
</evidence>
<dbReference type="Pfam" id="PF00221">
    <property type="entry name" value="Lyase_aromatic"/>
    <property type="match status" value="1"/>
</dbReference>
<reference evidence="1" key="1">
    <citation type="journal article" date="2021" name="Microorganisms">
        <title>Phylogenomic Reconstruction and Metabolic Potential of the Genus Aminobacter.</title>
        <authorList>
            <person name="Artuso I."/>
            <person name="Turrini P."/>
            <person name="Pirolo M."/>
            <person name="Lugli G.A."/>
            <person name="Ventura M."/>
            <person name="Visca P."/>
        </authorList>
    </citation>
    <scope>NUCLEOTIDE SEQUENCE</scope>
    <source>
        <strain evidence="1">LMG 26462</strain>
    </source>
</reference>
<comment type="caution">
    <text evidence="1">The sequence shown here is derived from an EMBL/GenBank/DDBJ whole genome shotgun (WGS) entry which is preliminary data.</text>
</comment>
<evidence type="ECO:0000313" key="2">
    <source>
        <dbReference type="Proteomes" id="UP001138921"/>
    </source>
</evidence>
<dbReference type="Gene3D" id="1.10.275.10">
    <property type="entry name" value="Fumarase/aspartase (N-terminal domain)"/>
    <property type="match status" value="1"/>
</dbReference>
<dbReference type="AlphaFoldDB" id="A0A9X1AIS3"/>
<accession>A0A9X1AIS3</accession>
<dbReference type="Proteomes" id="UP001138921">
    <property type="component" value="Unassembled WGS sequence"/>
</dbReference>
<reference evidence="1" key="2">
    <citation type="submission" date="2021-03" db="EMBL/GenBank/DDBJ databases">
        <authorList>
            <person name="Artuso I."/>
            <person name="Turrini P."/>
            <person name="Pirolo M."/>
            <person name="Lugli G.A."/>
            <person name="Ventura M."/>
            <person name="Visca P."/>
        </authorList>
    </citation>
    <scope>NUCLEOTIDE SEQUENCE</scope>
    <source>
        <strain evidence="1">LMG 26462</strain>
    </source>
</reference>
<dbReference type="PANTHER" id="PTHR10362">
    <property type="entry name" value="HISTIDINE AMMONIA-LYASE"/>
    <property type="match status" value="1"/>
</dbReference>
<dbReference type="GO" id="GO:0016841">
    <property type="term" value="F:ammonia-lyase activity"/>
    <property type="evidence" value="ECO:0007669"/>
    <property type="project" value="UniProtKB-ARBA"/>
</dbReference>
<dbReference type="Gene3D" id="1.20.200.10">
    <property type="entry name" value="Fumarase/aspartase (Central domain)"/>
    <property type="match status" value="1"/>
</dbReference>
<dbReference type="CDD" id="cd00332">
    <property type="entry name" value="PAL-HAL"/>
    <property type="match status" value="1"/>
</dbReference>